<sequence>MSTEDRIAALKVQLAQARAERDQERATAEAAEADARRTREAEARARHEQLLGQMRNISGEFARQIDEGRGGRARMEDMELARTKRYIEEGERVAELSRRMGALKESFREVEEQRQAAEERMKKEIYEDLSRRHEEIRGLVSARVSIRESASLDEEMEEDAEFAE</sequence>
<dbReference type="EMBL" id="MU273545">
    <property type="protein sequence ID" value="KAI0032461.1"/>
    <property type="molecule type" value="Genomic_DNA"/>
</dbReference>
<dbReference type="Proteomes" id="UP000814128">
    <property type="component" value="Unassembled WGS sequence"/>
</dbReference>
<comment type="caution">
    <text evidence="1">The sequence shown here is derived from an EMBL/GenBank/DDBJ whole genome shotgun (WGS) entry which is preliminary data.</text>
</comment>
<name>A0ACB8QM54_9AGAM</name>
<evidence type="ECO:0000313" key="1">
    <source>
        <dbReference type="EMBL" id="KAI0032461.1"/>
    </source>
</evidence>
<accession>A0ACB8QM54</accession>
<evidence type="ECO:0000313" key="2">
    <source>
        <dbReference type="Proteomes" id="UP000814128"/>
    </source>
</evidence>
<protein>
    <submittedName>
        <fullName evidence="1">Uncharacterized protein</fullName>
    </submittedName>
</protein>
<reference evidence="1" key="2">
    <citation type="journal article" date="2022" name="New Phytol.">
        <title>Evolutionary transition to the ectomycorrhizal habit in the genomes of a hyperdiverse lineage of mushroom-forming fungi.</title>
        <authorList>
            <person name="Looney B."/>
            <person name="Miyauchi S."/>
            <person name="Morin E."/>
            <person name="Drula E."/>
            <person name="Courty P.E."/>
            <person name="Kohler A."/>
            <person name="Kuo A."/>
            <person name="LaButti K."/>
            <person name="Pangilinan J."/>
            <person name="Lipzen A."/>
            <person name="Riley R."/>
            <person name="Andreopoulos W."/>
            <person name="He G."/>
            <person name="Johnson J."/>
            <person name="Nolan M."/>
            <person name="Tritt A."/>
            <person name="Barry K.W."/>
            <person name="Grigoriev I.V."/>
            <person name="Nagy L.G."/>
            <person name="Hibbett D."/>
            <person name="Henrissat B."/>
            <person name="Matheny P.B."/>
            <person name="Labbe J."/>
            <person name="Martin F.M."/>
        </authorList>
    </citation>
    <scope>NUCLEOTIDE SEQUENCE</scope>
    <source>
        <strain evidence="1">EC-137</strain>
    </source>
</reference>
<keyword evidence="2" id="KW-1185">Reference proteome</keyword>
<gene>
    <name evidence="1" type="ORF">K488DRAFT_85828</name>
</gene>
<reference evidence="1" key="1">
    <citation type="submission" date="2021-02" db="EMBL/GenBank/DDBJ databases">
        <authorList>
            <consortium name="DOE Joint Genome Institute"/>
            <person name="Ahrendt S."/>
            <person name="Looney B.P."/>
            <person name="Miyauchi S."/>
            <person name="Morin E."/>
            <person name="Drula E."/>
            <person name="Courty P.E."/>
            <person name="Chicoki N."/>
            <person name="Fauchery L."/>
            <person name="Kohler A."/>
            <person name="Kuo A."/>
            <person name="Labutti K."/>
            <person name="Pangilinan J."/>
            <person name="Lipzen A."/>
            <person name="Riley R."/>
            <person name="Andreopoulos W."/>
            <person name="He G."/>
            <person name="Johnson J."/>
            <person name="Barry K.W."/>
            <person name="Grigoriev I.V."/>
            <person name="Nagy L."/>
            <person name="Hibbett D."/>
            <person name="Henrissat B."/>
            <person name="Matheny P.B."/>
            <person name="Labbe J."/>
            <person name="Martin F."/>
        </authorList>
    </citation>
    <scope>NUCLEOTIDE SEQUENCE</scope>
    <source>
        <strain evidence="1">EC-137</strain>
    </source>
</reference>
<proteinExistence type="predicted"/>
<organism evidence="1 2">
    <name type="scientific">Vararia minispora EC-137</name>
    <dbReference type="NCBI Taxonomy" id="1314806"/>
    <lineage>
        <taxon>Eukaryota</taxon>
        <taxon>Fungi</taxon>
        <taxon>Dikarya</taxon>
        <taxon>Basidiomycota</taxon>
        <taxon>Agaricomycotina</taxon>
        <taxon>Agaricomycetes</taxon>
        <taxon>Russulales</taxon>
        <taxon>Lachnocladiaceae</taxon>
        <taxon>Vararia</taxon>
    </lineage>
</organism>